<dbReference type="Gene3D" id="1.25.40.10">
    <property type="entry name" value="Tetratricopeptide repeat domain"/>
    <property type="match status" value="2"/>
</dbReference>
<dbReference type="Proteomes" id="UP001500729">
    <property type="component" value="Unassembled WGS sequence"/>
</dbReference>
<accession>A0ABP3NCK2</accession>
<evidence type="ECO:0000259" key="2">
    <source>
        <dbReference type="Pfam" id="PF12770"/>
    </source>
</evidence>
<dbReference type="EMBL" id="BAAAGS010000029">
    <property type="protein sequence ID" value="GAA0538936.1"/>
    <property type="molecule type" value="Genomic_DNA"/>
</dbReference>
<dbReference type="InterPro" id="IPR019734">
    <property type="entry name" value="TPR_rpt"/>
</dbReference>
<reference evidence="4" key="1">
    <citation type="journal article" date="2019" name="Int. J. Syst. Evol. Microbiol.">
        <title>The Global Catalogue of Microorganisms (GCM) 10K type strain sequencing project: providing services to taxonomists for standard genome sequencing and annotation.</title>
        <authorList>
            <consortium name="The Broad Institute Genomics Platform"/>
            <consortium name="The Broad Institute Genome Sequencing Center for Infectious Disease"/>
            <person name="Wu L."/>
            <person name="Ma J."/>
        </authorList>
    </citation>
    <scope>NUCLEOTIDE SEQUENCE [LARGE SCALE GENOMIC DNA]</scope>
    <source>
        <strain evidence="4">JCM 10303</strain>
    </source>
</reference>
<evidence type="ECO:0000313" key="4">
    <source>
        <dbReference type="Proteomes" id="UP001500729"/>
    </source>
</evidence>
<organism evidence="3 4">
    <name type="scientific">Saccharopolyspora erythraea</name>
    <name type="common">Streptomyces erythraeus</name>
    <dbReference type="NCBI Taxonomy" id="1836"/>
    <lineage>
        <taxon>Bacteria</taxon>
        <taxon>Bacillati</taxon>
        <taxon>Actinomycetota</taxon>
        <taxon>Actinomycetes</taxon>
        <taxon>Pseudonocardiales</taxon>
        <taxon>Pseudonocardiaceae</taxon>
        <taxon>Saccharopolyspora</taxon>
    </lineage>
</organism>
<dbReference type="SUPFAM" id="SSF48452">
    <property type="entry name" value="TPR-like"/>
    <property type="match status" value="2"/>
</dbReference>
<dbReference type="RefSeq" id="WP_009946177.1">
    <property type="nucleotide sequence ID" value="NZ_BAAAGS010000029.1"/>
</dbReference>
<keyword evidence="4" id="KW-1185">Reference proteome</keyword>
<gene>
    <name evidence="3" type="ORF">GCM10009533_42680</name>
</gene>
<protein>
    <submittedName>
        <fullName evidence="3">CHAT domain-containing protein</fullName>
    </submittedName>
</protein>
<feature type="domain" description="CHAT" evidence="2">
    <location>
        <begin position="653"/>
        <end position="881"/>
    </location>
</feature>
<sequence>MSAGTAVRADGETRIETALRWRARASTAPQEALRHAERWLSDPVRDVEFRVLARHVAAIAEVERGRLRDARKHARLGLTAARRGGLEQREAQFRLTLAWIEFDRGMTDACWEHLVAAEPRLRGRDRRRAVCLRGLLYCQNDRFPEAITQLTEALAQLDAHQVSGNEDSAHEKPEHSHERRSKEDLRWVANALLGRGLAWMYSNGLEEAETDLARAERIFASADQPGRAAGCRHNRGCVAFRAGDLPRALRLYSAALSMGLDTESNPEALVDRAEALAAAGLTAEARTEMERAADRLAARGRAVRLAETRLALAGCALRDGDARAAVEAAGEARRLFRAQRRPAWVALAAATEWQAKLRNGHRSRYALVAARRAGVVCAGFGWSAAAAELWLVAGRVAGGAGMPALSRKLLALAAASSDDPRAGASQLAVGWHARALLAEQVGDLPGLFAACRSGLRAVENYAAPMAAFELRVHTFGLAADLADTAVTAALRVGDPELVLRWTECARASALQRRALQPPADPELRRSLVELRAAVADTRGSRNGGALRRVEELEGRVRRRAMLVNGATEGAWGRWELGDVVGELGDAVLLNFFTVDGRLRAVSIVDGVVRLHALADESAVVAEVERLRNFLSRQAEKPDSTVRAMFDGWVRGSAEIIAERVLGPVADELQRGRPLVVVPTGSLHALPWAALPPLHGRGVTVAPSLRCWLRGAADIAETTPATRQVWVAGPGLEHAEREVTDLHAAAGGELLTGADATAERVLDTVDGAGTVHVAAHGRFRSDQPLLSCLDLADGPLYGYDLDRLHRGPTTVVLSACEVGQSAISPCDQLSGLAAALLGRGTATVIASVIPVPDERTAEVMVALHSALRRGVPPATALAQAQAAHGESGFVCLGYGGR</sequence>
<dbReference type="SMART" id="SM00028">
    <property type="entry name" value="TPR"/>
    <property type="match status" value="3"/>
</dbReference>
<evidence type="ECO:0000313" key="3">
    <source>
        <dbReference type="EMBL" id="GAA0538936.1"/>
    </source>
</evidence>
<dbReference type="InterPro" id="IPR011990">
    <property type="entry name" value="TPR-like_helical_dom_sf"/>
</dbReference>
<comment type="caution">
    <text evidence="3">The sequence shown here is derived from an EMBL/GenBank/DDBJ whole genome shotgun (WGS) entry which is preliminary data.</text>
</comment>
<dbReference type="Pfam" id="PF12770">
    <property type="entry name" value="CHAT"/>
    <property type="match status" value="1"/>
</dbReference>
<feature type="compositionally biased region" description="Basic and acidic residues" evidence="1">
    <location>
        <begin position="167"/>
        <end position="182"/>
    </location>
</feature>
<name>A0ABP3NCK2_SACER</name>
<evidence type="ECO:0000256" key="1">
    <source>
        <dbReference type="SAM" id="MobiDB-lite"/>
    </source>
</evidence>
<dbReference type="InterPro" id="IPR024983">
    <property type="entry name" value="CHAT_dom"/>
</dbReference>
<feature type="region of interest" description="Disordered" evidence="1">
    <location>
        <begin position="160"/>
        <end position="182"/>
    </location>
</feature>
<proteinExistence type="predicted"/>